<feature type="transmembrane region" description="Helical" evidence="1">
    <location>
        <begin position="21"/>
        <end position="41"/>
    </location>
</feature>
<dbReference type="AlphaFoldDB" id="A0A5K7XI11"/>
<keyword evidence="1" id="KW-0812">Transmembrane</keyword>
<dbReference type="Proteomes" id="UP000326837">
    <property type="component" value="Chromosome"/>
</dbReference>
<sequence length="43" mass="4466">MVAHLRFAFAGVAAVQLGHRFTLRSAIIVTTIAAGLLGMAVTL</sequence>
<keyword evidence="3" id="KW-1185">Reference proteome</keyword>
<organism evidence="2 3">
    <name type="scientific">Lacipirellula parvula</name>
    <dbReference type="NCBI Taxonomy" id="2650471"/>
    <lineage>
        <taxon>Bacteria</taxon>
        <taxon>Pseudomonadati</taxon>
        <taxon>Planctomycetota</taxon>
        <taxon>Planctomycetia</taxon>
        <taxon>Pirellulales</taxon>
        <taxon>Lacipirellulaceae</taxon>
        <taxon>Lacipirellula</taxon>
    </lineage>
</organism>
<evidence type="ECO:0000256" key="1">
    <source>
        <dbReference type="SAM" id="Phobius"/>
    </source>
</evidence>
<dbReference type="EMBL" id="AP021861">
    <property type="protein sequence ID" value="BBO36035.1"/>
    <property type="molecule type" value="Genomic_DNA"/>
</dbReference>
<reference evidence="3" key="1">
    <citation type="submission" date="2019-10" db="EMBL/GenBank/DDBJ databases">
        <title>Lacipirellula parvula gen. nov., sp. nov., representing a lineage of planctomycetes widespread in freshwater anoxic habitats, and description of the family Lacipirellulaceae.</title>
        <authorList>
            <person name="Dedysh S.N."/>
            <person name="Kulichevskaya I.S."/>
            <person name="Beletsky A.V."/>
            <person name="Rakitin A.L."/>
            <person name="Mardanov A.V."/>
            <person name="Ivanova A.A."/>
            <person name="Saltykova V.X."/>
            <person name="Rijpstra W.I.C."/>
            <person name="Sinninghe Damste J.S."/>
            <person name="Ravin N.V."/>
        </authorList>
    </citation>
    <scope>NUCLEOTIDE SEQUENCE [LARGE SCALE GENOMIC DNA]</scope>
    <source>
        <strain evidence="3">PX69</strain>
    </source>
</reference>
<evidence type="ECO:0000313" key="2">
    <source>
        <dbReference type="EMBL" id="BBO36035.1"/>
    </source>
</evidence>
<keyword evidence="1" id="KW-0472">Membrane</keyword>
<accession>A0A5K7XI11</accession>
<evidence type="ECO:0000313" key="3">
    <source>
        <dbReference type="Proteomes" id="UP000326837"/>
    </source>
</evidence>
<gene>
    <name evidence="2" type="ORF">PLANPX_5647</name>
</gene>
<name>A0A5K7XI11_9BACT</name>
<dbReference type="RefSeq" id="WP_261344410.1">
    <property type="nucleotide sequence ID" value="NZ_AP021861.1"/>
</dbReference>
<protein>
    <submittedName>
        <fullName evidence="2">Uncharacterized protein</fullName>
    </submittedName>
</protein>
<proteinExistence type="predicted"/>
<keyword evidence="1" id="KW-1133">Transmembrane helix</keyword>
<dbReference type="KEGG" id="lpav:PLANPX_5647"/>